<gene>
    <name evidence="1" type="ORF">AVDCRST_MAG12-2111</name>
</gene>
<dbReference type="EMBL" id="CADCVK010000321">
    <property type="protein sequence ID" value="CAA9491308.1"/>
    <property type="molecule type" value="Genomic_DNA"/>
</dbReference>
<dbReference type="AlphaFoldDB" id="A0A6J4S6Z7"/>
<sequence length="39" mass="4218">MGPAKPTPELAKMLTLLSLPDDHPSAFCPGIVPDHLYLM</sequence>
<name>A0A6J4S6Z7_9ACTN</name>
<proteinExistence type="predicted"/>
<reference evidence="1" key="1">
    <citation type="submission" date="2020-02" db="EMBL/GenBank/DDBJ databases">
        <authorList>
            <person name="Meier V. D."/>
        </authorList>
    </citation>
    <scope>NUCLEOTIDE SEQUENCE</scope>
    <source>
        <strain evidence="1">AVDCRST_MAG12</strain>
    </source>
</reference>
<organism evidence="1">
    <name type="scientific">uncultured Rubrobacteraceae bacterium</name>
    <dbReference type="NCBI Taxonomy" id="349277"/>
    <lineage>
        <taxon>Bacteria</taxon>
        <taxon>Bacillati</taxon>
        <taxon>Actinomycetota</taxon>
        <taxon>Rubrobacteria</taxon>
        <taxon>Rubrobacterales</taxon>
        <taxon>Rubrobacteraceae</taxon>
        <taxon>environmental samples</taxon>
    </lineage>
</organism>
<evidence type="ECO:0000313" key="1">
    <source>
        <dbReference type="EMBL" id="CAA9491308.1"/>
    </source>
</evidence>
<protein>
    <submittedName>
        <fullName evidence="1">Uncharacterized protein</fullName>
    </submittedName>
</protein>
<accession>A0A6J4S6Z7</accession>